<gene>
    <name evidence="8" type="ORF">FF124_06605</name>
</gene>
<dbReference type="RefSeq" id="WP_138747694.1">
    <property type="nucleotide sequence ID" value="NZ_VCLB01000003.1"/>
</dbReference>
<organism evidence="8 9">
    <name type="scientific">Martelella lutilitoris</name>
    <dbReference type="NCBI Taxonomy" id="2583532"/>
    <lineage>
        <taxon>Bacteria</taxon>
        <taxon>Pseudomonadati</taxon>
        <taxon>Pseudomonadota</taxon>
        <taxon>Alphaproteobacteria</taxon>
        <taxon>Hyphomicrobiales</taxon>
        <taxon>Aurantimonadaceae</taxon>
        <taxon>Martelella</taxon>
    </lineage>
</organism>
<evidence type="ECO:0000256" key="5">
    <source>
        <dbReference type="ARBA" id="ARBA00023136"/>
    </source>
</evidence>
<accession>A0A5C4JU78</accession>
<evidence type="ECO:0000256" key="2">
    <source>
        <dbReference type="ARBA" id="ARBA00009773"/>
    </source>
</evidence>
<reference evidence="8 9" key="2">
    <citation type="submission" date="2019-06" db="EMBL/GenBank/DDBJ databases">
        <title>Martelella lutilitoris sp. nov., isolated from a tidal mudflat.</title>
        <authorList>
            <person name="Kim Y.-J."/>
        </authorList>
    </citation>
    <scope>NUCLEOTIDE SEQUENCE [LARGE SCALE GENOMIC DNA]</scope>
    <source>
        <strain evidence="8 9">GH2-6</strain>
    </source>
</reference>
<evidence type="ECO:0000313" key="9">
    <source>
        <dbReference type="Proteomes" id="UP000307874"/>
    </source>
</evidence>
<dbReference type="AlphaFoldDB" id="A0A5C4JU78"/>
<comment type="subcellular location">
    <subcellularLocation>
        <location evidence="1">Membrane</location>
        <topology evidence="1">Multi-pass membrane protein</topology>
    </subcellularLocation>
</comment>
<dbReference type="InterPro" id="IPR002549">
    <property type="entry name" value="AI-2E-like"/>
</dbReference>
<keyword evidence="9" id="KW-1185">Reference proteome</keyword>
<dbReference type="Proteomes" id="UP000307874">
    <property type="component" value="Unassembled WGS sequence"/>
</dbReference>
<evidence type="ECO:0000256" key="6">
    <source>
        <dbReference type="SAM" id="MobiDB-lite"/>
    </source>
</evidence>
<comment type="similarity">
    <text evidence="2">Belongs to the autoinducer-2 exporter (AI-2E) (TC 2.A.86) family.</text>
</comment>
<reference evidence="8 9" key="1">
    <citation type="submission" date="2019-05" db="EMBL/GenBank/DDBJ databases">
        <authorList>
            <person name="Lee S.D."/>
        </authorList>
    </citation>
    <scope>NUCLEOTIDE SEQUENCE [LARGE SCALE GENOMIC DNA]</scope>
    <source>
        <strain evidence="8 9">GH2-6</strain>
    </source>
</reference>
<evidence type="ECO:0000313" key="8">
    <source>
        <dbReference type="EMBL" id="TNB48790.1"/>
    </source>
</evidence>
<sequence>MPEAPQKDHRMQRWIGQASVGRAPLIPSVTAARWLLLGVAIAAVYFFHGFLVPVLAALIIAFASQPVFRDLNRRLGNRRTLSATIAILLILLFLILPIIFAVIYMSRELEAWIAWAAEANRVGAPVPDWIFNLPVVGEWIATKWREYLGQPGDIGQLIQAVSGENIGSIYRTALFVGGRVFGLLLSALFMLIALFFLYKDGDKFAAQLDVLGERLFPDRWYRISRVVPATISSTVTGMTLIAMGEGIVLGTAYYLAGVPNFVSFGLLTAVMAMVPGGAPLTFTLISGYLIARGTPVHGIALMAWGTIELFIVDKTLRPRLVGGPIKLPFLPTFFGLVGGVKTMGLIGLFVGPVLMALIVAIWREWVLEASGTAPEAANPNAEVAPPAGDPPAGEPEHVPRPGAYAGSAEAAAPPEGTMR</sequence>
<keyword evidence="3 7" id="KW-0812">Transmembrane</keyword>
<name>A0A5C4JU78_9HYPH</name>
<feature type="transmembrane region" description="Helical" evidence="7">
    <location>
        <begin position="34"/>
        <end position="62"/>
    </location>
</feature>
<feature type="region of interest" description="Disordered" evidence="6">
    <location>
        <begin position="376"/>
        <end position="419"/>
    </location>
</feature>
<evidence type="ECO:0000256" key="3">
    <source>
        <dbReference type="ARBA" id="ARBA00022692"/>
    </source>
</evidence>
<dbReference type="PANTHER" id="PTHR21716">
    <property type="entry name" value="TRANSMEMBRANE PROTEIN"/>
    <property type="match status" value="1"/>
</dbReference>
<feature type="compositionally biased region" description="Low complexity" evidence="6">
    <location>
        <begin position="376"/>
        <end position="386"/>
    </location>
</feature>
<dbReference type="PANTHER" id="PTHR21716:SF61">
    <property type="entry name" value="BLR8064 PROTEIN"/>
    <property type="match status" value="1"/>
</dbReference>
<feature type="transmembrane region" description="Helical" evidence="7">
    <location>
        <begin position="229"/>
        <end position="255"/>
    </location>
</feature>
<dbReference type="Pfam" id="PF01594">
    <property type="entry name" value="AI-2E_transport"/>
    <property type="match status" value="1"/>
</dbReference>
<evidence type="ECO:0000256" key="7">
    <source>
        <dbReference type="SAM" id="Phobius"/>
    </source>
</evidence>
<proteinExistence type="inferred from homology"/>
<feature type="compositionally biased region" description="Low complexity" evidence="6">
    <location>
        <begin position="401"/>
        <end position="419"/>
    </location>
</feature>
<protein>
    <submittedName>
        <fullName evidence="8">AI-2E family transporter</fullName>
    </submittedName>
</protein>
<dbReference type="GO" id="GO:0016020">
    <property type="term" value="C:membrane"/>
    <property type="evidence" value="ECO:0007669"/>
    <property type="project" value="UniProtKB-SubCell"/>
</dbReference>
<dbReference type="EMBL" id="VCLB01000003">
    <property type="protein sequence ID" value="TNB48790.1"/>
    <property type="molecule type" value="Genomic_DNA"/>
</dbReference>
<feature type="transmembrane region" description="Helical" evidence="7">
    <location>
        <begin position="83"/>
        <end position="105"/>
    </location>
</feature>
<feature type="transmembrane region" description="Helical" evidence="7">
    <location>
        <begin position="294"/>
        <end position="312"/>
    </location>
</feature>
<comment type="caution">
    <text evidence="8">The sequence shown here is derived from an EMBL/GenBank/DDBJ whole genome shotgun (WGS) entry which is preliminary data.</text>
</comment>
<keyword evidence="5 7" id="KW-0472">Membrane</keyword>
<keyword evidence="4 7" id="KW-1133">Transmembrane helix</keyword>
<feature type="transmembrane region" description="Helical" evidence="7">
    <location>
        <begin position="180"/>
        <end position="198"/>
    </location>
</feature>
<feature type="transmembrane region" description="Helical" evidence="7">
    <location>
        <begin position="261"/>
        <end position="282"/>
    </location>
</feature>
<feature type="transmembrane region" description="Helical" evidence="7">
    <location>
        <begin position="332"/>
        <end position="362"/>
    </location>
</feature>
<evidence type="ECO:0000256" key="4">
    <source>
        <dbReference type="ARBA" id="ARBA00022989"/>
    </source>
</evidence>
<dbReference type="OrthoDB" id="106838at2"/>
<evidence type="ECO:0000256" key="1">
    <source>
        <dbReference type="ARBA" id="ARBA00004141"/>
    </source>
</evidence>